<dbReference type="Proteomes" id="UP000293369">
    <property type="component" value="Unassembled WGS sequence"/>
</dbReference>
<evidence type="ECO:0000313" key="1">
    <source>
        <dbReference type="EMBL" id="RZI29343.1"/>
    </source>
</evidence>
<reference evidence="1 2" key="1">
    <citation type="submission" date="2019-02" db="EMBL/GenBank/DDBJ databases">
        <title>Pseudomonas spp from wheat grain.</title>
        <authorList>
            <person name="Cho G.-S."/>
            <person name="Franz C.M.A.P."/>
        </authorList>
    </citation>
    <scope>NUCLEOTIDE SEQUENCE [LARGE SCALE GENOMIC DNA]</scope>
    <source>
        <strain evidence="1 2">133NRW</strain>
    </source>
</reference>
<protein>
    <submittedName>
        <fullName evidence="1">Uncharacterized protein</fullName>
    </submittedName>
</protein>
<organism evidence="1 2">
    <name type="scientific">Pseudomonas orientalis</name>
    <dbReference type="NCBI Taxonomy" id="76758"/>
    <lineage>
        <taxon>Bacteria</taxon>
        <taxon>Pseudomonadati</taxon>
        <taxon>Pseudomonadota</taxon>
        <taxon>Gammaproteobacteria</taxon>
        <taxon>Pseudomonadales</taxon>
        <taxon>Pseudomonadaceae</taxon>
        <taxon>Pseudomonas</taxon>
    </lineage>
</organism>
<name>A0A4Q7CTX8_9PSED</name>
<evidence type="ECO:0000313" key="2">
    <source>
        <dbReference type="Proteomes" id="UP000293369"/>
    </source>
</evidence>
<proteinExistence type="predicted"/>
<sequence length="221" mass="24166">MPSNPHYTLWFVNQSLRSGQACLYHDLANAACNQQGVRQHAWRVAGANPGVVVCFEWCLDYDFVWLDDSEATSSCQFASAEPEMGSAVILAQTHFGYEFRERPEPAPSGQLIIQGDRSLIATLAPGAGLGMHGGATLSVNAGPNITTVFTPARKAQLAYWISFGAYDLKPNAPLHPAQFNLPARIRFPDQVCTMTAVLDAQNEWTLSTGEPSPNQFRQNQP</sequence>
<dbReference type="RefSeq" id="WP_065894060.1">
    <property type="nucleotide sequence ID" value="NZ_CAXAOR010000037.1"/>
</dbReference>
<dbReference type="AlphaFoldDB" id="A0A4Q7CTX8"/>
<dbReference type="EMBL" id="SGFE01000059">
    <property type="protein sequence ID" value="RZI29343.1"/>
    <property type="molecule type" value="Genomic_DNA"/>
</dbReference>
<comment type="caution">
    <text evidence="1">The sequence shown here is derived from an EMBL/GenBank/DDBJ whole genome shotgun (WGS) entry which is preliminary data.</text>
</comment>
<accession>A0A4Q7CTX8</accession>
<gene>
    <name evidence="1" type="ORF">EUX57_23390</name>
</gene>